<keyword evidence="1" id="KW-0813">Transport</keyword>
<dbReference type="InterPro" id="IPR010989">
    <property type="entry name" value="SNARE"/>
</dbReference>
<dbReference type="GO" id="GO:0016192">
    <property type="term" value="P:vesicle-mediated transport"/>
    <property type="evidence" value="ECO:0007669"/>
    <property type="project" value="InterPro"/>
</dbReference>
<reference evidence="2" key="2">
    <citation type="submission" date="2018-03" db="EMBL/GenBank/DDBJ databases">
        <title>The Triticum urartu genome reveals the dynamic nature of wheat genome evolution.</title>
        <authorList>
            <person name="Ling H."/>
            <person name="Ma B."/>
            <person name="Shi X."/>
            <person name="Liu H."/>
            <person name="Dong L."/>
            <person name="Sun H."/>
            <person name="Cao Y."/>
            <person name="Gao Q."/>
            <person name="Zheng S."/>
            <person name="Li Y."/>
            <person name="Yu Y."/>
            <person name="Du H."/>
            <person name="Qi M."/>
            <person name="Li Y."/>
            <person name="Yu H."/>
            <person name="Cui Y."/>
            <person name="Wang N."/>
            <person name="Chen C."/>
            <person name="Wu H."/>
            <person name="Zhao Y."/>
            <person name="Zhang J."/>
            <person name="Li Y."/>
            <person name="Zhou W."/>
            <person name="Zhang B."/>
            <person name="Hu W."/>
            <person name="Eijk M."/>
            <person name="Tang J."/>
            <person name="Witsenboer H."/>
            <person name="Zhao S."/>
            <person name="Li Z."/>
            <person name="Zhang A."/>
            <person name="Wang D."/>
            <person name="Liang C."/>
        </authorList>
    </citation>
    <scope>NUCLEOTIDE SEQUENCE [LARGE SCALE GENOMIC DNA]</scope>
    <source>
        <strain evidence="2">cv. G1812</strain>
    </source>
</reference>
<dbReference type="GO" id="GO:0016020">
    <property type="term" value="C:membrane"/>
    <property type="evidence" value="ECO:0007669"/>
    <property type="project" value="InterPro"/>
</dbReference>
<organism evidence="2 3">
    <name type="scientific">Triticum urartu</name>
    <name type="common">Red wild einkorn</name>
    <name type="synonym">Crithodium urartu</name>
    <dbReference type="NCBI Taxonomy" id="4572"/>
    <lineage>
        <taxon>Eukaryota</taxon>
        <taxon>Viridiplantae</taxon>
        <taxon>Streptophyta</taxon>
        <taxon>Embryophyta</taxon>
        <taxon>Tracheophyta</taxon>
        <taxon>Spermatophyta</taxon>
        <taxon>Magnoliopsida</taxon>
        <taxon>Liliopsida</taxon>
        <taxon>Poales</taxon>
        <taxon>Poaceae</taxon>
        <taxon>BOP clade</taxon>
        <taxon>Pooideae</taxon>
        <taxon>Triticodae</taxon>
        <taxon>Triticeae</taxon>
        <taxon>Triticinae</taxon>
        <taxon>Triticum</taxon>
    </lineage>
</organism>
<dbReference type="AlphaFoldDB" id="A0A8R7V906"/>
<dbReference type="Gramene" id="TuG1812G0700003238.01.T01">
    <property type="protein sequence ID" value="TuG1812G0700003238.01.T01"/>
    <property type="gene ID" value="TuG1812G0700003238.01"/>
</dbReference>
<evidence type="ECO:0000256" key="1">
    <source>
        <dbReference type="ARBA" id="ARBA00022927"/>
    </source>
</evidence>
<dbReference type="Proteomes" id="UP000015106">
    <property type="component" value="Chromosome 7"/>
</dbReference>
<proteinExistence type="predicted"/>
<evidence type="ECO:0000313" key="3">
    <source>
        <dbReference type="Proteomes" id="UP000015106"/>
    </source>
</evidence>
<protein>
    <submittedName>
        <fullName evidence="2">Uncharacterized protein</fullName>
    </submittedName>
</protein>
<dbReference type="GO" id="GO:0015031">
    <property type="term" value="P:protein transport"/>
    <property type="evidence" value="ECO:0007669"/>
    <property type="project" value="UniProtKB-KW"/>
</dbReference>
<dbReference type="EnsemblPlants" id="TuG1812G0700003238.01.T01">
    <property type="protein sequence ID" value="TuG1812G0700003238.01.T01"/>
    <property type="gene ID" value="TuG1812G0700003238.01"/>
</dbReference>
<evidence type="ECO:0000313" key="2">
    <source>
        <dbReference type="EnsemblPlants" id="TuG1812G0700003238.01.T01"/>
    </source>
</evidence>
<reference evidence="2" key="3">
    <citation type="submission" date="2022-06" db="UniProtKB">
        <authorList>
            <consortium name="EnsemblPlants"/>
        </authorList>
    </citation>
    <scope>IDENTIFICATION</scope>
</reference>
<accession>A0A8R7V906</accession>
<keyword evidence="1" id="KW-0653">Protein transport</keyword>
<keyword evidence="3" id="KW-1185">Reference proteome</keyword>
<sequence length="68" mass="7807">MMLDLHVSCNSKNESDSLSKDTTVLSTTIVDNLKNRLISATNKFKEVLTMRTENLKAYENRRQMCSHT</sequence>
<dbReference type="Gene3D" id="1.20.58.70">
    <property type="match status" value="1"/>
</dbReference>
<reference evidence="3" key="1">
    <citation type="journal article" date="2013" name="Nature">
        <title>Draft genome of the wheat A-genome progenitor Triticum urartu.</title>
        <authorList>
            <person name="Ling H.Q."/>
            <person name="Zhao S."/>
            <person name="Liu D."/>
            <person name="Wang J."/>
            <person name="Sun H."/>
            <person name="Zhang C."/>
            <person name="Fan H."/>
            <person name="Li D."/>
            <person name="Dong L."/>
            <person name="Tao Y."/>
            <person name="Gao C."/>
            <person name="Wu H."/>
            <person name="Li Y."/>
            <person name="Cui Y."/>
            <person name="Guo X."/>
            <person name="Zheng S."/>
            <person name="Wang B."/>
            <person name="Yu K."/>
            <person name="Liang Q."/>
            <person name="Yang W."/>
            <person name="Lou X."/>
            <person name="Chen J."/>
            <person name="Feng M."/>
            <person name="Jian J."/>
            <person name="Zhang X."/>
            <person name="Luo G."/>
            <person name="Jiang Y."/>
            <person name="Liu J."/>
            <person name="Wang Z."/>
            <person name="Sha Y."/>
            <person name="Zhang B."/>
            <person name="Wu H."/>
            <person name="Tang D."/>
            <person name="Shen Q."/>
            <person name="Xue P."/>
            <person name="Zou S."/>
            <person name="Wang X."/>
            <person name="Liu X."/>
            <person name="Wang F."/>
            <person name="Yang Y."/>
            <person name="An X."/>
            <person name="Dong Z."/>
            <person name="Zhang K."/>
            <person name="Zhang X."/>
            <person name="Luo M.C."/>
            <person name="Dvorak J."/>
            <person name="Tong Y."/>
            <person name="Wang J."/>
            <person name="Yang H."/>
            <person name="Li Z."/>
            <person name="Wang D."/>
            <person name="Zhang A."/>
            <person name="Wang J."/>
        </authorList>
    </citation>
    <scope>NUCLEOTIDE SEQUENCE</scope>
    <source>
        <strain evidence="3">cv. G1812</strain>
    </source>
</reference>
<dbReference type="SUPFAM" id="SSF47661">
    <property type="entry name" value="t-snare proteins"/>
    <property type="match status" value="1"/>
</dbReference>
<name>A0A8R7V906_TRIUA</name>